<organism evidence="1 2">
    <name type="scientific">Piloderma croceum (strain F 1598)</name>
    <dbReference type="NCBI Taxonomy" id="765440"/>
    <lineage>
        <taxon>Eukaryota</taxon>
        <taxon>Fungi</taxon>
        <taxon>Dikarya</taxon>
        <taxon>Basidiomycota</taxon>
        <taxon>Agaricomycotina</taxon>
        <taxon>Agaricomycetes</taxon>
        <taxon>Agaricomycetidae</taxon>
        <taxon>Atheliales</taxon>
        <taxon>Atheliaceae</taxon>
        <taxon>Piloderma</taxon>
    </lineage>
</organism>
<evidence type="ECO:0000313" key="1">
    <source>
        <dbReference type="EMBL" id="KIM89774.1"/>
    </source>
</evidence>
<accession>A0A0C3GDJ4</accession>
<sequence>MLSQSIRRLEKIQSRTIFSDTPVPCDDLLRALWHHSKEIHYVAHFREPLDVDVGDIGYIIGDPPQFIRLDNIFDQIHSGEAFPDLGIQKFRFRPSDRWTAEEVQGITCISVP</sequence>
<proteinExistence type="predicted"/>
<evidence type="ECO:0000313" key="2">
    <source>
        <dbReference type="Proteomes" id="UP000054166"/>
    </source>
</evidence>
<dbReference type="EMBL" id="KN832974">
    <property type="protein sequence ID" value="KIM89774.1"/>
    <property type="molecule type" value="Genomic_DNA"/>
</dbReference>
<dbReference type="InParanoid" id="A0A0C3GDJ4"/>
<protein>
    <submittedName>
        <fullName evidence="1">Uncharacterized protein</fullName>
    </submittedName>
</protein>
<reference evidence="1 2" key="1">
    <citation type="submission" date="2014-04" db="EMBL/GenBank/DDBJ databases">
        <authorList>
            <consortium name="DOE Joint Genome Institute"/>
            <person name="Kuo A."/>
            <person name="Tarkka M."/>
            <person name="Buscot F."/>
            <person name="Kohler A."/>
            <person name="Nagy L.G."/>
            <person name="Floudas D."/>
            <person name="Copeland A."/>
            <person name="Barry K.W."/>
            <person name="Cichocki N."/>
            <person name="Veneault-Fourrey C."/>
            <person name="LaButti K."/>
            <person name="Lindquist E.A."/>
            <person name="Lipzen A."/>
            <person name="Lundell T."/>
            <person name="Morin E."/>
            <person name="Murat C."/>
            <person name="Sun H."/>
            <person name="Tunlid A."/>
            <person name="Henrissat B."/>
            <person name="Grigoriev I.V."/>
            <person name="Hibbett D.S."/>
            <person name="Martin F."/>
            <person name="Nordberg H.P."/>
            <person name="Cantor M.N."/>
            <person name="Hua S.X."/>
        </authorList>
    </citation>
    <scope>NUCLEOTIDE SEQUENCE [LARGE SCALE GENOMIC DNA]</scope>
    <source>
        <strain evidence="1 2">F 1598</strain>
    </source>
</reference>
<dbReference type="Proteomes" id="UP000054166">
    <property type="component" value="Unassembled WGS sequence"/>
</dbReference>
<keyword evidence="2" id="KW-1185">Reference proteome</keyword>
<dbReference type="OrthoDB" id="10626895at2759"/>
<dbReference type="HOGENOM" id="CLU_145577_0_0_1"/>
<dbReference type="AlphaFoldDB" id="A0A0C3GDJ4"/>
<name>A0A0C3GDJ4_PILCF</name>
<gene>
    <name evidence="1" type="ORF">PILCRDRAFT_196154</name>
</gene>
<reference evidence="2" key="2">
    <citation type="submission" date="2015-01" db="EMBL/GenBank/DDBJ databases">
        <title>Evolutionary Origins and Diversification of the Mycorrhizal Mutualists.</title>
        <authorList>
            <consortium name="DOE Joint Genome Institute"/>
            <consortium name="Mycorrhizal Genomics Consortium"/>
            <person name="Kohler A."/>
            <person name="Kuo A."/>
            <person name="Nagy L.G."/>
            <person name="Floudas D."/>
            <person name="Copeland A."/>
            <person name="Barry K.W."/>
            <person name="Cichocki N."/>
            <person name="Veneault-Fourrey C."/>
            <person name="LaButti K."/>
            <person name="Lindquist E.A."/>
            <person name="Lipzen A."/>
            <person name="Lundell T."/>
            <person name="Morin E."/>
            <person name="Murat C."/>
            <person name="Riley R."/>
            <person name="Ohm R."/>
            <person name="Sun H."/>
            <person name="Tunlid A."/>
            <person name="Henrissat B."/>
            <person name="Grigoriev I.V."/>
            <person name="Hibbett D.S."/>
            <person name="Martin F."/>
        </authorList>
    </citation>
    <scope>NUCLEOTIDE SEQUENCE [LARGE SCALE GENOMIC DNA]</scope>
    <source>
        <strain evidence="2">F 1598</strain>
    </source>
</reference>